<dbReference type="Gene3D" id="1.10.10.60">
    <property type="entry name" value="Homeodomain-like"/>
    <property type="match status" value="1"/>
</dbReference>
<dbReference type="InterPro" id="IPR009057">
    <property type="entry name" value="Homeodomain-like_sf"/>
</dbReference>
<dbReference type="GO" id="GO:0003677">
    <property type="term" value="F:DNA binding"/>
    <property type="evidence" value="ECO:0007669"/>
    <property type="project" value="UniProtKB-UniRule"/>
</dbReference>
<dbReference type="InterPro" id="IPR001356">
    <property type="entry name" value="HD"/>
</dbReference>
<evidence type="ECO:0000256" key="7">
    <source>
        <dbReference type="ARBA" id="ARBA00023242"/>
    </source>
</evidence>
<evidence type="ECO:0000256" key="6">
    <source>
        <dbReference type="ARBA" id="ARBA00023163"/>
    </source>
</evidence>
<dbReference type="PANTHER" id="PTHR11850">
    <property type="entry name" value="HOMEOBOX PROTEIN TRANSCRIPTION FACTORS"/>
    <property type="match status" value="1"/>
</dbReference>
<evidence type="ECO:0000256" key="2">
    <source>
        <dbReference type="ARBA" id="ARBA00007601"/>
    </source>
</evidence>
<gene>
    <name evidence="11" type="ORF">P879_10803</name>
</gene>
<evidence type="ECO:0008006" key="13">
    <source>
        <dbReference type="Google" id="ProtNLM"/>
    </source>
</evidence>
<feature type="domain" description="Homeobox" evidence="9">
    <location>
        <begin position="255"/>
        <end position="318"/>
    </location>
</feature>
<dbReference type="CDD" id="cd00086">
    <property type="entry name" value="homeodomain"/>
    <property type="match status" value="1"/>
</dbReference>
<evidence type="ECO:0000259" key="10">
    <source>
        <dbReference type="PROSITE" id="PS51978"/>
    </source>
</evidence>
<organism evidence="11 12">
    <name type="scientific">Paragonimus westermani</name>
    <dbReference type="NCBI Taxonomy" id="34504"/>
    <lineage>
        <taxon>Eukaryota</taxon>
        <taxon>Metazoa</taxon>
        <taxon>Spiralia</taxon>
        <taxon>Lophotrochozoa</taxon>
        <taxon>Platyhelminthes</taxon>
        <taxon>Trematoda</taxon>
        <taxon>Digenea</taxon>
        <taxon>Plagiorchiida</taxon>
        <taxon>Troglotremata</taxon>
        <taxon>Troglotrematidae</taxon>
        <taxon>Paragonimus</taxon>
    </lineage>
</organism>
<feature type="DNA-binding region" description="Homeobox" evidence="8">
    <location>
        <begin position="257"/>
        <end position="319"/>
    </location>
</feature>
<dbReference type="GO" id="GO:0005634">
    <property type="term" value="C:nucleus"/>
    <property type="evidence" value="ECO:0007669"/>
    <property type="project" value="UniProtKB-SubCell"/>
</dbReference>
<dbReference type="InterPro" id="IPR008422">
    <property type="entry name" value="KN_HD"/>
</dbReference>
<evidence type="ECO:0000256" key="1">
    <source>
        <dbReference type="ARBA" id="ARBA00004123"/>
    </source>
</evidence>
<dbReference type="Proteomes" id="UP000699462">
    <property type="component" value="Unassembled WGS sequence"/>
</dbReference>
<keyword evidence="12" id="KW-1185">Reference proteome</keyword>
<evidence type="ECO:0000256" key="4">
    <source>
        <dbReference type="ARBA" id="ARBA00023125"/>
    </source>
</evidence>
<keyword evidence="5 8" id="KW-0371">Homeobox</keyword>
<comment type="similarity">
    <text evidence="2">Belongs to the TALE/PBX homeobox family.</text>
</comment>
<evidence type="ECO:0000256" key="5">
    <source>
        <dbReference type="ARBA" id="ARBA00023155"/>
    </source>
</evidence>
<keyword evidence="4 8" id="KW-0238">DNA-binding</keyword>
<comment type="caution">
    <text evidence="11">The sequence shown here is derived from an EMBL/GenBank/DDBJ whole genome shotgun (WGS) entry which is preliminary data.</text>
</comment>
<dbReference type="EMBL" id="JTDF01011008">
    <property type="protein sequence ID" value="KAF8563695.1"/>
    <property type="molecule type" value="Genomic_DNA"/>
</dbReference>
<dbReference type="InterPro" id="IPR017970">
    <property type="entry name" value="Homeobox_CS"/>
</dbReference>
<comment type="subcellular location">
    <subcellularLocation>
        <location evidence="1 8">Nucleus</location>
    </subcellularLocation>
</comment>
<accession>A0A8T0D771</accession>
<proteinExistence type="inferred from homology"/>
<evidence type="ECO:0000256" key="3">
    <source>
        <dbReference type="ARBA" id="ARBA00023015"/>
    </source>
</evidence>
<feature type="domain" description="PBC" evidence="10">
    <location>
        <begin position="49"/>
        <end position="256"/>
    </location>
</feature>
<dbReference type="PROSITE" id="PS51978">
    <property type="entry name" value="PBC"/>
    <property type="match status" value="1"/>
</dbReference>
<dbReference type="FunFam" id="1.10.10.60:FF:000008">
    <property type="entry name" value="Pre-B-cell leukemia transcription factor 1"/>
    <property type="match status" value="1"/>
</dbReference>
<evidence type="ECO:0000256" key="8">
    <source>
        <dbReference type="PROSITE-ProRule" id="PRU00108"/>
    </source>
</evidence>
<dbReference type="SMART" id="SM00389">
    <property type="entry name" value="HOX"/>
    <property type="match status" value="1"/>
</dbReference>
<keyword evidence="7 8" id="KW-0539">Nucleus</keyword>
<evidence type="ECO:0000313" key="11">
    <source>
        <dbReference type="EMBL" id="KAF8563695.1"/>
    </source>
</evidence>
<dbReference type="SUPFAM" id="SSF46689">
    <property type="entry name" value="Homeodomain-like"/>
    <property type="match status" value="1"/>
</dbReference>
<dbReference type="Pfam" id="PF03792">
    <property type="entry name" value="PBC"/>
    <property type="match status" value="1"/>
</dbReference>
<dbReference type="InterPro" id="IPR005542">
    <property type="entry name" value="PBX_PBC_dom"/>
</dbReference>
<dbReference type="OrthoDB" id="4187154at2759"/>
<keyword evidence="3" id="KW-0805">Transcription regulation</keyword>
<name>A0A8T0D771_9TREM</name>
<dbReference type="InterPro" id="IPR050224">
    <property type="entry name" value="TALE_homeobox"/>
</dbReference>
<evidence type="ECO:0000259" key="9">
    <source>
        <dbReference type="PROSITE" id="PS50071"/>
    </source>
</evidence>
<sequence length="409" mass="44598">MSWHQPSLDVTSAQLHPPSSHSLLSAGYLGGFDPNAAGVEADNSSLAEQRAQLTGRELQQLLSVAHQSLDEAQERKQSLNNHRLKPALYSVFCEIKEKTALSLRNSAASAVEDEANSPDPQLLRLDKMLIAEGVTGPGVGLANDLSDSGDLSGGGVGGGLGGVGDCNQIEHADYRAKLSQIRQIYHAELEKYKNACDEFTGHVINLLREQSRSRPISPAEIELMVGIIRRKFRAIETQLKQSTCEAVMILRSRFLDARRKRRNFSKEATEVLNEYFYSHLANPYPSEEAKEELAKKCGITVSQVSNWFGNKRIRYKKNIVKAQEEANMYAAATAAAAAAASSSTSGPGQSASVDEHSVGYGHSGYDYDESMGLQRAVPQLSCSTDHEAWMAGGITPSSMDEPDRKRSKL</sequence>
<reference evidence="11 12" key="1">
    <citation type="submission" date="2019-07" db="EMBL/GenBank/DDBJ databases">
        <title>Annotation for the trematode Paragonimus westermani.</title>
        <authorList>
            <person name="Choi Y.-J."/>
        </authorList>
    </citation>
    <scope>NUCLEOTIDE SEQUENCE [LARGE SCALE GENOMIC DNA]</scope>
    <source>
        <strain evidence="11">180907_Pwestermani</strain>
    </source>
</reference>
<protein>
    <recommendedName>
        <fullName evidence="13">Pre-B-cell leukemia transcription factor</fullName>
    </recommendedName>
</protein>
<dbReference type="Pfam" id="PF05920">
    <property type="entry name" value="Homeobox_KN"/>
    <property type="match status" value="1"/>
</dbReference>
<keyword evidence="6" id="KW-0804">Transcription</keyword>
<dbReference type="PROSITE" id="PS00027">
    <property type="entry name" value="HOMEOBOX_1"/>
    <property type="match status" value="1"/>
</dbReference>
<dbReference type="PROSITE" id="PS50071">
    <property type="entry name" value="HOMEOBOX_2"/>
    <property type="match status" value="1"/>
</dbReference>
<evidence type="ECO:0000313" key="12">
    <source>
        <dbReference type="Proteomes" id="UP000699462"/>
    </source>
</evidence>
<dbReference type="AlphaFoldDB" id="A0A8T0D771"/>
<dbReference type="GO" id="GO:0000981">
    <property type="term" value="F:DNA-binding transcription factor activity, RNA polymerase II-specific"/>
    <property type="evidence" value="ECO:0007669"/>
    <property type="project" value="InterPro"/>
</dbReference>